<dbReference type="GO" id="GO:0004563">
    <property type="term" value="F:beta-N-acetylhexosaminidase activity"/>
    <property type="evidence" value="ECO:0007669"/>
    <property type="project" value="UniProtKB-EC"/>
</dbReference>
<protein>
    <recommendedName>
        <fullName evidence="3">beta-N-acetylhexosaminidase</fullName>
        <ecNumber evidence="3">3.2.1.52</ecNumber>
    </recommendedName>
</protein>
<comment type="similarity">
    <text evidence="2">Belongs to the glycosyl hydrolase 20 family.</text>
</comment>
<feature type="transmembrane region" description="Helical" evidence="5">
    <location>
        <begin position="7"/>
        <end position="23"/>
    </location>
</feature>
<dbReference type="InterPro" id="IPR038901">
    <property type="entry name" value="HEXDC-like"/>
</dbReference>
<proteinExistence type="inferred from homology"/>
<name>A0A819E4K2_9BILA</name>
<accession>A0A819E4K2</accession>
<dbReference type="AlphaFoldDB" id="A0A819E4K2"/>
<evidence type="ECO:0000313" key="7">
    <source>
        <dbReference type="EMBL" id="CAF3844039.1"/>
    </source>
</evidence>
<keyword evidence="5" id="KW-0472">Membrane</keyword>
<gene>
    <name evidence="7" type="ORF">JBS370_LOCUS17834</name>
</gene>
<organism evidence="7 8">
    <name type="scientific">Rotaria sordida</name>
    <dbReference type="NCBI Taxonomy" id="392033"/>
    <lineage>
        <taxon>Eukaryota</taxon>
        <taxon>Metazoa</taxon>
        <taxon>Spiralia</taxon>
        <taxon>Gnathifera</taxon>
        <taxon>Rotifera</taxon>
        <taxon>Eurotatoria</taxon>
        <taxon>Bdelloidea</taxon>
        <taxon>Philodinida</taxon>
        <taxon>Philodinidae</taxon>
        <taxon>Rotaria</taxon>
    </lineage>
</organism>
<reference evidence="7" key="1">
    <citation type="submission" date="2021-02" db="EMBL/GenBank/DDBJ databases">
        <authorList>
            <person name="Nowell W R."/>
        </authorList>
    </citation>
    <scope>NUCLEOTIDE SEQUENCE</scope>
</reference>
<dbReference type="Pfam" id="PF00728">
    <property type="entry name" value="Glyco_hydro_20"/>
    <property type="match status" value="1"/>
</dbReference>
<dbReference type="EC" id="3.2.1.52" evidence="3"/>
<sequence>MNSIFKFLTFVFIIIIYIIYYSQCISKSLGNKCLSQSIPDNSYLPQETFSTKTINNISTEKPNYGRSNLAKYIHLDLKGAPPKPDKFYESFFNFLKSLQMGVKGVLIEYGDILPLEEIFVDVGHQAGYTKSDIKLIKKAAKENEIEIIPLIQTFGHLEWILKLDKFKSYRDHPNLPLVISPCLNATYVLLQDLLQQTLDMHPNSNKIHIGCDEVMLNNVHDQCYIKQMNKSERYIDHIQRIVNIVHQIRPGIRVLIWDDILRHDEFTKNDKLIYPKFFNNIWAASAFKGGIDRFSMITNTTHHVLNNRQWLHFMQSPTFEEKYFSAIILTGWSRFDHFMPLCDILPTAYPSLLYSLHILNTDQFLADKPFYDCETLMKSIGKYSQLCKLLPGISIFSSISSLFTVVSKIQNLLKLLYDTSPEYNRKHSFVRRYELDSQLTELKSFQNDLLSSKERLNHDLSNLYSKDIIDEWFDLYVIPIENQMYKAYIDFSPVFNITSWVRRPLI</sequence>
<dbReference type="EMBL" id="CAJOBD010001956">
    <property type="protein sequence ID" value="CAF3844039.1"/>
    <property type="molecule type" value="Genomic_DNA"/>
</dbReference>
<evidence type="ECO:0000256" key="5">
    <source>
        <dbReference type="SAM" id="Phobius"/>
    </source>
</evidence>
<keyword evidence="5" id="KW-0812">Transmembrane</keyword>
<dbReference type="Gene3D" id="3.20.20.80">
    <property type="entry name" value="Glycosidases"/>
    <property type="match status" value="1"/>
</dbReference>
<dbReference type="GO" id="GO:0005975">
    <property type="term" value="P:carbohydrate metabolic process"/>
    <property type="evidence" value="ECO:0007669"/>
    <property type="project" value="InterPro"/>
</dbReference>
<dbReference type="InterPro" id="IPR015883">
    <property type="entry name" value="Glyco_hydro_20_cat"/>
</dbReference>
<feature type="domain" description="Glycoside hydrolase family 20 catalytic" evidence="6">
    <location>
        <begin position="125"/>
        <end position="271"/>
    </location>
</feature>
<keyword evidence="5" id="KW-1133">Transmembrane helix</keyword>
<keyword evidence="4" id="KW-0378">Hydrolase</keyword>
<dbReference type="InterPro" id="IPR017853">
    <property type="entry name" value="GH"/>
</dbReference>
<evidence type="ECO:0000259" key="6">
    <source>
        <dbReference type="Pfam" id="PF00728"/>
    </source>
</evidence>
<dbReference type="SUPFAM" id="SSF51445">
    <property type="entry name" value="(Trans)glycosidases"/>
    <property type="match status" value="1"/>
</dbReference>
<evidence type="ECO:0000313" key="8">
    <source>
        <dbReference type="Proteomes" id="UP000663836"/>
    </source>
</evidence>
<evidence type="ECO:0000256" key="3">
    <source>
        <dbReference type="ARBA" id="ARBA00012663"/>
    </source>
</evidence>
<comment type="catalytic activity">
    <reaction evidence="1">
        <text>Hydrolysis of terminal non-reducing N-acetyl-D-hexosamine residues in N-acetyl-beta-D-hexosaminides.</text>
        <dbReference type="EC" id="3.2.1.52"/>
    </reaction>
</comment>
<dbReference type="Proteomes" id="UP000663836">
    <property type="component" value="Unassembled WGS sequence"/>
</dbReference>
<dbReference type="PANTHER" id="PTHR21040">
    <property type="entry name" value="BCDNA.GH04120"/>
    <property type="match status" value="1"/>
</dbReference>
<comment type="caution">
    <text evidence="7">The sequence shown here is derived from an EMBL/GenBank/DDBJ whole genome shotgun (WGS) entry which is preliminary data.</text>
</comment>
<evidence type="ECO:0000256" key="1">
    <source>
        <dbReference type="ARBA" id="ARBA00001231"/>
    </source>
</evidence>
<dbReference type="PANTHER" id="PTHR21040:SF8">
    <property type="entry name" value="BCDNA.GH04120"/>
    <property type="match status" value="1"/>
</dbReference>
<evidence type="ECO:0000256" key="4">
    <source>
        <dbReference type="ARBA" id="ARBA00022801"/>
    </source>
</evidence>
<evidence type="ECO:0000256" key="2">
    <source>
        <dbReference type="ARBA" id="ARBA00006285"/>
    </source>
</evidence>